<protein>
    <submittedName>
        <fullName evidence="1">Uncharacterized protein</fullName>
    </submittedName>
</protein>
<dbReference type="Proteomes" id="UP000237717">
    <property type="component" value="Chromosome II"/>
</dbReference>
<dbReference type="AlphaFoldDB" id="A0A2L2LHB6"/>
<accession>A0A2L2LHB6</accession>
<sequence length="214" mass="24222">MALRVPADKQAKTARGHTFFNGNGVYHESELEHRVSSVLQTLAGLRELQSQYPKVHYTDADGVLREHTFDYFIVLNDGTRVAVAVKYARKRAEMIDLLDRICAAGITGVGPLGKLTSRVADAVALMTNEEATHEAFENAYFILTSRLHHDDAEYARLVDVVKRMPGQFRFGDLLRDVPTRDKRRTAIWRLIDLHLIAPVYSGRIDDRSWLRACA</sequence>
<name>A0A2L2LHB6_AGRTU</name>
<proteinExistence type="predicted"/>
<evidence type="ECO:0000313" key="2">
    <source>
        <dbReference type="Proteomes" id="UP000237717"/>
    </source>
</evidence>
<dbReference type="RefSeq" id="WP_104679749.1">
    <property type="nucleotide sequence ID" value="NZ_CP026925.1"/>
</dbReference>
<gene>
    <name evidence="1" type="ORF">At1D1609_36800</name>
</gene>
<organism evidence="1 2">
    <name type="scientific">Agrobacterium tumefaciens</name>
    <dbReference type="NCBI Taxonomy" id="358"/>
    <lineage>
        <taxon>Bacteria</taxon>
        <taxon>Pseudomonadati</taxon>
        <taxon>Pseudomonadota</taxon>
        <taxon>Alphaproteobacteria</taxon>
        <taxon>Hyphomicrobiales</taxon>
        <taxon>Rhizobiaceae</taxon>
        <taxon>Rhizobium/Agrobacterium group</taxon>
        <taxon>Agrobacterium</taxon>
        <taxon>Agrobacterium tumefaciens complex</taxon>
    </lineage>
</organism>
<evidence type="ECO:0000313" key="1">
    <source>
        <dbReference type="EMBL" id="AVH43733.1"/>
    </source>
</evidence>
<reference evidence="1 2" key="1">
    <citation type="submission" date="2018-02" db="EMBL/GenBank/DDBJ databases">
        <title>Complete genome sequence of Agrobacterium tumefaciens 1D1609.</title>
        <authorList>
            <person name="Cho S.-T."/>
            <person name="Haryono M."/>
            <person name="Chang H.-H."/>
            <person name="Santos M.N."/>
            <person name="Lai E.-M."/>
            <person name="Kuo C.-H."/>
        </authorList>
    </citation>
    <scope>NUCLEOTIDE SEQUENCE [LARGE SCALE GENOMIC DNA]</scope>
    <source>
        <strain evidence="1 2">1D1609</strain>
    </source>
</reference>
<dbReference type="EMBL" id="CP026925">
    <property type="protein sequence ID" value="AVH43733.1"/>
    <property type="molecule type" value="Genomic_DNA"/>
</dbReference>